<proteinExistence type="predicted"/>
<feature type="compositionally biased region" description="Low complexity" evidence="1">
    <location>
        <begin position="37"/>
        <end position="56"/>
    </location>
</feature>
<feature type="compositionally biased region" description="Polar residues" evidence="1">
    <location>
        <begin position="1"/>
        <end position="12"/>
    </location>
</feature>
<organism evidence="2">
    <name type="scientific">Puccinia triticina (isolate 1-1 / race 1 (BBBD))</name>
    <name type="common">Brown leaf rust fungus</name>
    <dbReference type="NCBI Taxonomy" id="630390"/>
    <lineage>
        <taxon>Eukaryota</taxon>
        <taxon>Fungi</taxon>
        <taxon>Dikarya</taxon>
        <taxon>Basidiomycota</taxon>
        <taxon>Pucciniomycotina</taxon>
        <taxon>Pucciniomycetes</taxon>
        <taxon>Pucciniales</taxon>
        <taxon>Pucciniaceae</taxon>
        <taxon>Puccinia</taxon>
    </lineage>
</organism>
<feature type="compositionally biased region" description="Polar residues" evidence="1">
    <location>
        <begin position="19"/>
        <end position="30"/>
    </location>
</feature>
<evidence type="ECO:0000313" key="3">
    <source>
        <dbReference type="EnsemblFungi" id="PTTG_29895-t43_1-p1"/>
    </source>
</evidence>
<protein>
    <submittedName>
        <fullName evidence="2 3">Uncharacterized protein</fullName>
    </submittedName>
</protein>
<reference evidence="2" key="1">
    <citation type="submission" date="2009-11" db="EMBL/GenBank/DDBJ databases">
        <authorList>
            <consortium name="The Broad Institute Genome Sequencing Platform"/>
            <person name="Ward D."/>
            <person name="Feldgarden M."/>
            <person name="Earl A."/>
            <person name="Young S.K."/>
            <person name="Zeng Q."/>
            <person name="Koehrsen M."/>
            <person name="Alvarado L."/>
            <person name="Berlin A."/>
            <person name="Bochicchio J."/>
            <person name="Borenstein D."/>
            <person name="Chapman S.B."/>
            <person name="Chen Z."/>
            <person name="Engels R."/>
            <person name="Freedman E."/>
            <person name="Gellesch M."/>
            <person name="Goldberg J."/>
            <person name="Griggs A."/>
            <person name="Gujja S."/>
            <person name="Heilman E."/>
            <person name="Heiman D."/>
            <person name="Hepburn T."/>
            <person name="Howarth C."/>
            <person name="Jen D."/>
            <person name="Larson L."/>
            <person name="Lewis B."/>
            <person name="Mehta T."/>
            <person name="Park D."/>
            <person name="Pearson M."/>
            <person name="Roberts A."/>
            <person name="Saif S."/>
            <person name="Shea T."/>
            <person name="Shenoy N."/>
            <person name="Sisk P."/>
            <person name="Stolte C."/>
            <person name="Sykes S."/>
            <person name="Thomson T."/>
            <person name="Walk T."/>
            <person name="White J."/>
            <person name="Yandava C."/>
            <person name="Izard J."/>
            <person name="Baranova O.V."/>
            <person name="Blanton J.M."/>
            <person name="Tanner A.C."/>
            <person name="Dewhirst F.E."/>
            <person name="Haas B."/>
            <person name="Nusbaum C."/>
            <person name="Birren B."/>
        </authorList>
    </citation>
    <scope>NUCLEOTIDE SEQUENCE [LARGE SCALE GENOMIC DNA]</scope>
    <source>
        <strain evidence="2">1-1 BBBD Race 1</strain>
    </source>
</reference>
<sequence length="156" mass="16560">MEPAHTSTSPRSTPAAEPSHSQSTPRSTSAPGVRATGGESAENASGGSRTGGARAAWSEQKDAAKLELQAIDLRRGLPSGPNPPRELPVDRAIQIAKPRELEPLTLADASRLLSKMFSEIEQVVDGNSKQAMCCTESFRAALSKYMQKDLTTPMAN</sequence>
<evidence type="ECO:0000256" key="1">
    <source>
        <dbReference type="SAM" id="MobiDB-lite"/>
    </source>
</evidence>
<accession>A0A180G1Z7</accession>
<dbReference type="EnsemblFungi" id="PTTG_29895-t43_1">
    <property type="protein sequence ID" value="PTTG_29895-t43_1-p1"/>
    <property type="gene ID" value="PTTG_29895"/>
</dbReference>
<reference evidence="3 4" key="3">
    <citation type="journal article" date="2017" name="G3 (Bethesda)">
        <title>Comparative analysis highlights variable genome content of wheat rusts and divergence of the mating loci.</title>
        <authorList>
            <person name="Cuomo C.A."/>
            <person name="Bakkeren G."/>
            <person name="Khalil H.B."/>
            <person name="Panwar V."/>
            <person name="Joly D."/>
            <person name="Linning R."/>
            <person name="Sakthikumar S."/>
            <person name="Song X."/>
            <person name="Adiconis X."/>
            <person name="Fan L."/>
            <person name="Goldberg J.M."/>
            <person name="Levin J.Z."/>
            <person name="Young S."/>
            <person name="Zeng Q."/>
            <person name="Anikster Y."/>
            <person name="Bruce M."/>
            <person name="Wang M."/>
            <person name="Yin C."/>
            <person name="McCallum B."/>
            <person name="Szabo L.J."/>
            <person name="Hulbert S."/>
            <person name="Chen X."/>
            <person name="Fellers J.P."/>
        </authorList>
    </citation>
    <scope>NUCLEOTIDE SEQUENCE</scope>
    <source>
        <strain evidence="3">isolate 1-1 / race 1 (BBBD)</strain>
        <strain evidence="4">Isolate 1-1 / race 1 (BBBD)</strain>
    </source>
</reference>
<feature type="non-terminal residue" evidence="2">
    <location>
        <position position="156"/>
    </location>
</feature>
<dbReference type="VEuPathDB" id="FungiDB:PTTG_29895"/>
<reference evidence="2" key="2">
    <citation type="submission" date="2016-05" db="EMBL/GenBank/DDBJ databases">
        <title>Comparative analysis highlights variable genome content of wheat rusts and divergence of the mating loci.</title>
        <authorList>
            <person name="Cuomo C.A."/>
            <person name="Bakkeren G."/>
            <person name="Szabo L."/>
            <person name="Khalil H."/>
            <person name="Joly D."/>
            <person name="Goldberg J."/>
            <person name="Young S."/>
            <person name="Zeng Q."/>
            <person name="Fellers J."/>
        </authorList>
    </citation>
    <scope>NUCLEOTIDE SEQUENCE [LARGE SCALE GENOMIC DNA]</scope>
    <source>
        <strain evidence="2">1-1 BBBD Race 1</strain>
    </source>
</reference>
<dbReference type="EMBL" id="ADAS02001113">
    <property type="protein sequence ID" value="OAV86459.1"/>
    <property type="molecule type" value="Genomic_DNA"/>
</dbReference>
<reference evidence="3" key="4">
    <citation type="submission" date="2025-05" db="UniProtKB">
        <authorList>
            <consortium name="EnsemblFungi"/>
        </authorList>
    </citation>
    <scope>IDENTIFICATION</scope>
    <source>
        <strain evidence="3">isolate 1-1 / race 1 (BBBD)</strain>
    </source>
</reference>
<feature type="region of interest" description="Disordered" evidence="1">
    <location>
        <begin position="1"/>
        <end position="61"/>
    </location>
</feature>
<evidence type="ECO:0000313" key="2">
    <source>
        <dbReference type="EMBL" id="OAV86459.1"/>
    </source>
</evidence>
<evidence type="ECO:0000313" key="4">
    <source>
        <dbReference type="Proteomes" id="UP000005240"/>
    </source>
</evidence>
<gene>
    <name evidence="2" type="ORF">PTTG_29895</name>
</gene>
<dbReference type="AlphaFoldDB" id="A0A180G1Z7"/>
<dbReference type="Proteomes" id="UP000005240">
    <property type="component" value="Unassembled WGS sequence"/>
</dbReference>
<keyword evidence="4" id="KW-1185">Reference proteome</keyword>
<name>A0A180G1Z7_PUCT1</name>